<feature type="transmembrane region" description="Helical" evidence="1">
    <location>
        <begin position="135"/>
        <end position="155"/>
    </location>
</feature>
<accession>A0A7Y3SSX0</accession>
<keyword evidence="1" id="KW-1133">Transmembrane helix</keyword>
<feature type="transmembrane region" description="Helical" evidence="1">
    <location>
        <begin position="175"/>
        <end position="195"/>
    </location>
</feature>
<feature type="transmembrane region" description="Helical" evidence="1">
    <location>
        <begin position="201"/>
        <end position="219"/>
    </location>
</feature>
<proteinExistence type="predicted"/>
<dbReference type="RefSeq" id="WP_171295215.1">
    <property type="nucleotide sequence ID" value="NZ_CP077615.1"/>
</dbReference>
<sequence>MIKTSALIKQLNKSAKNLSIENKKIFDDIILYIRFSNIKTRDAEEFLQQILDSFLNAQKQGVSIEYMLGTPDIKHYCEEIVRAYKSSYNYLSLFSEYVMSTGIIIIMFSIINYIIQNFTIFWRHDIDKLTFYLNFDSGLIFQLLLIVPLFIAVYAYFRKSCFKVTTKRGQIKEFFILWVLAVLLICIMVAFLMFVGKIILFRLNIILVLIVGIALYFIGNYASER</sequence>
<organism evidence="2 3">
    <name type="scientific">Clostridium estertheticum</name>
    <dbReference type="NCBI Taxonomy" id="238834"/>
    <lineage>
        <taxon>Bacteria</taxon>
        <taxon>Bacillati</taxon>
        <taxon>Bacillota</taxon>
        <taxon>Clostridia</taxon>
        <taxon>Eubacteriales</taxon>
        <taxon>Clostridiaceae</taxon>
        <taxon>Clostridium</taxon>
    </lineage>
</organism>
<feature type="transmembrane region" description="Helical" evidence="1">
    <location>
        <begin position="90"/>
        <end position="115"/>
    </location>
</feature>
<keyword evidence="1" id="KW-0812">Transmembrane</keyword>
<dbReference type="SUPFAM" id="SSF158560">
    <property type="entry name" value="BH3980-like"/>
    <property type="match status" value="1"/>
</dbReference>
<protein>
    <recommendedName>
        <fullName evidence="4">DUF1048 domain-containing protein</fullName>
    </recommendedName>
</protein>
<evidence type="ECO:0000256" key="1">
    <source>
        <dbReference type="SAM" id="Phobius"/>
    </source>
</evidence>
<comment type="caution">
    <text evidence="2">The sequence shown here is derived from an EMBL/GenBank/DDBJ whole genome shotgun (WGS) entry which is preliminary data.</text>
</comment>
<dbReference type="GeneID" id="83592343"/>
<reference evidence="2 3" key="1">
    <citation type="submission" date="2020-05" db="EMBL/GenBank/DDBJ databases">
        <title>Complete genome of Clostridium estertheticum subspecies estertheticum, isolated from Vacuum packed lamb meat from New Zealand imported to Switzerland.</title>
        <authorList>
            <person name="Wambui J."/>
            <person name="Stevens M.J.A."/>
            <person name="Stephan R."/>
        </authorList>
    </citation>
    <scope>NUCLEOTIDE SEQUENCE [LARGE SCALE GENOMIC DNA]</scope>
    <source>
        <strain evidence="2 3">CEST001</strain>
    </source>
</reference>
<evidence type="ECO:0000313" key="2">
    <source>
        <dbReference type="EMBL" id="NNU74343.1"/>
    </source>
</evidence>
<evidence type="ECO:0000313" key="3">
    <source>
        <dbReference type="Proteomes" id="UP000531659"/>
    </source>
</evidence>
<gene>
    <name evidence="2" type="ORF">HLQ16_00090</name>
</gene>
<dbReference type="AlphaFoldDB" id="A0A7Y3SSX0"/>
<name>A0A7Y3SSX0_9CLOT</name>
<dbReference type="EMBL" id="JABEYB010000001">
    <property type="protein sequence ID" value="NNU74343.1"/>
    <property type="molecule type" value="Genomic_DNA"/>
</dbReference>
<keyword evidence="1" id="KW-0472">Membrane</keyword>
<evidence type="ECO:0008006" key="4">
    <source>
        <dbReference type="Google" id="ProtNLM"/>
    </source>
</evidence>
<dbReference type="Gene3D" id="1.10.1900.10">
    <property type="entry name" value="c-terminal domain of poly(a) binding protein"/>
    <property type="match status" value="1"/>
</dbReference>
<dbReference type="Proteomes" id="UP000531659">
    <property type="component" value="Unassembled WGS sequence"/>
</dbReference>